<protein>
    <submittedName>
        <fullName evidence="1">Uncharacterized protein</fullName>
    </submittedName>
</protein>
<evidence type="ECO:0000313" key="1">
    <source>
        <dbReference type="EMBL" id="MBX38616.1"/>
    </source>
</evidence>
<organism evidence="1">
    <name type="scientific">Rhizophora mucronata</name>
    <name type="common">Asiatic mangrove</name>
    <dbReference type="NCBI Taxonomy" id="61149"/>
    <lineage>
        <taxon>Eukaryota</taxon>
        <taxon>Viridiplantae</taxon>
        <taxon>Streptophyta</taxon>
        <taxon>Embryophyta</taxon>
        <taxon>Tracheophyta</taxon>
        <taxon>Spermatophyta</taxon>
        <taxon>Magnoliopsida</taxon>
        <taxon>eudicotyledons</taxon>
        <taxon>Gunneridae</taxon>
        <taxon>Pentapetalae</taxon>
        <taxon>rosids</taxon>
        <taxon>fabids</taxon>
        <taxon>Malpighiales</taxon>
        <taxon>Rhizophoraceae</taxon>
        <taxon>Rhizophora</taxon>
    </lineage>
</organism>
<reference evidence="1" key="1">
    <citation type="submission" date="2018-02" db="EMBL/GenBank/DDBJ databases">
        <title>Rhizophora mucronata_Transcriptome.</title>
        <authorList>
            <person name="Meera S.P."/>
            <person name="Sreeshan A."/>
            <person name="Augustine A."/>
        </authorList>
    </citation>
    <scope>NUCLEOTIDE SEQUENCE</scope>
    <source>
        <tissue evidence="1">Leaf</tissue>
    </source>
</reference>
<accession>A0A2P2N865</accession>
<sequence>MLMQVLIIVYGIARRSTISQSLVCRWKLQIQNLLPPREKDNDLFLTLFFGF</sequence>
<dbReference type="AlphaFoldDB" id="A0A2P2N865"/>
<proteinExistence type="predicted"/>
<name>A0A2P2N865_RHIMU</name>
<dbReference type="EMBL" id="GGEC01058132">
    <property type="protein sequence ID" value="MBX38616.1"/>
    <property type="molecule type" value="Transcribed_RNA"/>
</dbReference>